<dbReference type="EMBL" id="AZBU02000012">
    <property type="protein sequence ID" value="TKR60058.1"/>
    <property type="molecule type" value="Genomic_DNA"/>
</dbReference>
<evidence type="ECO:0000313" key="1">
    <source>
        <dbReference type="EMBL" id="TKR60058.1"/>
    </source>
</evidence>
<dbReference type="AlphaFoldDB" id="A0A4U5LV81"/>
<comment type="caution">
    <text evidence="1">The sequence shown here is derived from an EMBL/GenBank/DDBJ whole genome shotgun (WGS) entry which is preliminary data.</text>
</comment>
<proteinExistence type="predicted"/>
<reference evidence="1 2" key="1">
    <citation type="journal article" date="2015" name="Genome Biol.">
        <title>Comparative genomics of Steinernema reveals deeply conserved gene regulatory networks.</title>
        <authorList>
            <person name="Dillman A.R."/>
            <person name="Macchietto M."/>
            <person name="Porter C.F."/>
            <person name="Rogers A."/>
            <person name="Williams B."/>
            <person name="Antoshechkin I."/>
            <person name="Lee M.M."/>
            <person name="Goodwin Z."/>
            <person name="Lu X."/>
            <person name="Lewis E.E."/>
            <person name="Goodrich-Blair H."/>
            <person name="Stock S.P."/>
            <person name="Adams B.J."/>
            <person name="Sternberg P.W."/>
            <person name="Mortazavi A."/>
        </authorList>
    </citation>
    <scope>NUCLEOTIDE SEQUENCE [LARGE SCALE GENOMIC DNA]</scope>
    <source>
        <strain evidence="1 2">ALL</strain>
    </source>
</reference>
<accession>A0A4U5LV81</accession>
<evidence type="ECO:0000313" key="2">
    <source>
        <dbReference type="Proteomes" id="UP000298663"/>
    </source>
</evidence>
<gene>
    <name evidence="1" type="ORF">L596_029644</name>
</gene>
<dbReference type="Proteomes" id="UP000298663">
    <property type="component" value="Unassembled WGS sequence"/>
</dbReference>
<protein>
    <submittedName>
        <fullName evidence="1">Uncharacterized protein</fullName>
    </submittedName>
</protein>
<reference evidence="1 2" key="2">
    <citation type="journal article" date="2019" name="G3 (Bethesda)">
        <title>Hybrid Assembly of the Genome of the Entomopathogenic Nematode Steinernema carpocapsae Identifies the X-Chromosome.</title>
        <authorList>
            <person name="Serra L."/>
            <person name="Macchietto M."/>
            <person name="Macias-Munoz A."/>
            <person name="McGill C.J."/>
            <person name="Rodriguez I.M."/>
            <person name="Rodriguez B."/>
            <person name="Murad R."/>
            <person name="Mortazavi A."/>
        </authorList>
    </citation>
    <scope>NUCLEOTIDE SEQUENCE [LARGE SCALE GENOMIC DNA]</scope>
    <source>
        <strain evidence="1 2">ALL</strain>
    </source>
</reference>
<name>A0A4U5LV81_STECR</name>
<sequence>MLKLRTTTSPASRRSIASQSIFATFVLSSFASPARQQPRTRDRRTVAGVPLIKEVTFCGDSGFNLQGRAMDAEEDD</sequence>
<keyword evidence="2" id="KW-1185">Reference proteome</keyword>
<organism evidence="1 2">
    <name type="scientific">Steinernema carpocapsae</name>
    <name type="common">Entomopathogenic nematode</name>
    <dbReference type="NCBI Taxonomy" id="34508"/>
    <lineage>
        <taxon>Eukaryota</taxon>
        <taxon>Metazoa</taxon>
        <taxon>Ecdysozoa</taxon>
        <taxon>Nematoda</taxon>
        <taxon>Chromadorea</taxon>
        <taxon>Rhabditida</taxon>
        <taxon>Tylenchina</taxon>
        <taxon>Panagrolaimomorpha</taxon>
        <taxon>Strongyloidoidea</taxon>
        <taxon>Steinernematidae</taxon>
        <taxon>Steinernema</taxon>
    </lineage>
</organism>